<evidence type="ECO:0000256" key="7">
    <source>
        <dbReference type="ARBA" id="ARBA00023069"/>
    </source>
</evidence>
<keyword evidence="11 12" id="KW-0966">Cell projection</keyword>
<dbReference type="Gene3D" id="1.20.1520.10">
    <property type="entry name" value="ADP-ribosylation factor-like 2-binding protein, domain"/>
    <property type="match status" value="1"/>
</dbReference>
<gene>
    <name evidence="15" type="ORF">LSH36_988g00029</name>
</gene>
<evidence type="ECO:0000256" key="11">
    <source>
        <dbReference type="ARBA" id="ARBA00023273"/>
    </source>
</evidence>
<evidence type="ECO:0000313" key="16">
    <source>
        <dbReference type="Proteomes" id="UP001208570"/>
    </source>
</evidence>
<comment type="caution">
    <text evidence="15">The sequence shown here is derived from an EMBL/GenBank/DDBJ whole genome shotgun (WGS) entry which is preliminary data.</text>
</comment>
<evidence type="ECO:0000256" key="9">
    <source>
        <dbReference type="ARBA" id="ARBA00023212"/>
    </source>
</evidence>
<evidence type="ECO:0000313" key="15">
    <source>
        <dbReference type="EMBL" id="KAK2142171.1"/>
    </source>
</evidence>
<dbReference type="EMBL" id="JAODUP010000988">
    <property type="protein sequence ID" value="KAK2142171.1"/>
    <property type="molecule type" value="Genomic_DNA"/>
</dbReference>
<evidence type="ECO:0000256" key="10">
    <source>
        <dbReference type="ARBA" id="ARBA00023242"/>
    </source>
</evidence>
<feature type="compositionally biased region" description="Polar residues" evidence="13">
    <location>
        <begin position="205"/>
        <end position="226"/>
    </location>
</feature>
<evidence type="ECO:0000256" key="3">
    <source>
        <dbReference type="ARBA" id="ARBA00004300"/>
    </source>
</evidence>
<dbReference type="PANTHER" id="PTHR15487">
    <property type="entry name" value="ADP-RIBOSYLATION FACTOR-LIKE PROTEIN 2-BINDING PROTEIN"/>
    <property type="match status" value="1"/>
</dbReference>
<evidence type="ECO:0000259" key="14">
    <source>
        <dbReference type="Pfam" id="PF11527"/>
    </source>
</evidence>
<sequence length="226" mass="26040">MASGEENFAVSKSNKSDAWFDRTIGFIEDIIMEEEFQTLQNDFLEKYYHEFEDTEENKFIYTDIHKEYTQLVEKYICDQLMNLMSNFSIEEFQKQLIARKDDLEGEIFEMLVTFSDFLAFKEMMLDYKAEKEGRSIDLSLDLTVTSLSGSSNGFGLAGMSLGVQGSASNWNKMELMEPDSMMMEENNPDPVDNENQEHTDCSHLTVESSQTNKTSQVTDVTMESPR</sequence>
<feature type="region of interest" description="Disordered" evidence="13">
    <location>
        <begin position="182"/>
        <end position="226"/>
    </location>
</feature>
<keyword evidence="7 12" id="KW-0969">Cilium</keyword>
<evidence type="ECO:0000256" key="5">
    <source>
        <dbReference type="ARBA" id="ARBA00014849"/>
    </source>
</evidence>
<keyword evidence="6 12" id="KW-0963">Cytoplasm</keyword>
<dbReference type="InterPro" id="IPR042541">
    <property type="entry name" value="BART_sf"/>
</dbReference>
<dbReference type="AlphaFoldDB" id="A0AAD9IWB3"/>
<dbReference type="Pfam" id="PF11527">
    <property type="entry name" value="ARL2_Bind_BART"/>
    <property type="match status" value="1"/>
</dbReference>
<dbReference type="InterPro" id="IPR023379">
    <property type="entry name" value="BART_dom"/>
</dbReference>
<comment type="function">
    <text evidence="12">Plays a role as an effector of the ADP-ribosylation factor-like protein 2, ARL2.</text>
</comment>
<evidence type="ECO:0000256" key="1">
    <source>
        <dbReference type="ARBA" id="ARBA00004120"/>
    </source>
</evidence>
<proteinExistence type="inferred from homology"/>
<evidence type="ECO:0000256" key="4">
    <source>
        <dbReference type="ARBA" id="ARBA00009880"/>
    </source>
</evidence>
<organism evidence="15 16">
    <name type="scientific">Paralvinella palmiformis</name>
    <dbReference type="NCBI Taxonomy" id="53620"/>
    <lineage>
        <taxon>Eukaryota</taxon>
        <taxon>Metazoa</taxon>
        <taxon>Spiralia</taxon>
        <taxon>Lophotrochozoa</taxon>
        <taxon>Annelida</taxon>
        <taxon>Polychaeta</taxon>
        <taxon>Sedentaria</taxon>
        <taxon>Canalipalpata</taxon>
        <taxon>Terebellida</taxon>
        <taxon>Terebelliformia</taxon>
        <taxon>Alvinellidae</taxon>
        <taxon>Paralvinella</taxon>
    </lineage>
</organism>
<dbReference type="GO" id="GO:0051457">
    <property type="term" value="P:maintenance of protein location in nucleus"/>
    <property type="evidence" value="ECO:0007669"/>
    <property type="project" value="TreeGrafter"/>
</dbReference>
<name>A0AAD9IWB3_9ANNE</name>
<evidence type="ECO:0000256" key="13">
    <source>
        <dbReference type="SAM" id="MobiDB-lite"/>
    </source>
</evidence>
<dbReference type="GO" id="GO:0005929">
    <property type="term" value="C:cilium"/>
    <property type="evidence" value="ECO:0007669"/>
    <property type="project" value="UniProtKB-UniRule"/>
</dbReference>
<evidence type="ECO:0000256" key="12">
    <source>
        <dbReference type="RuleBase" id="RU367099"/>
    </source>
</evidence>
<keyword evidence="16" id="KW-1185">Reference proteome</keyword>
<keyword evidence="8 12" id="KW-0496">Mitochondrion</keyword>
<comment type="similarity">
    <text evidence="4 12">Belongs to the ARL2BP family.</text>
</comment>
<keyword evidence="9 12" id="KW-0206">Cytoskeleton</keyword>
<feature type="domain" description="BART" evidence="14">
    <location>
        <begin position="20"/>
        <end position="133"/>
    </location>
</feature>
<protein>
    <recommendedName>
        <fullName evidence="5 12">ADP-ribosylation factor-like protein 2-binding protein</fullName>
        <shortName evidence="12">ARF-like 2-binding protein</shortName>
    </recommendedName>
</protein>
<reference evidence="15" key="1">
    <citation type="journal article" date="2023" name="Mol. Biol. Evol.">
        <title>Third-Generation Sequencing Reveals the Adaptive Role of the Epigenome in Three Deep-Sea Polychaetes.</title>
        <authorList>
            <person name="Perez M."/>
            <person name="Aroh O."/>
            <person name="Sun Y."/>
            <person name="Lan Y."/>
            <person name="Juniper S.K."/>
            <person name="Young C.R."/>
            <person name="Angers B."/>
            <person name="Qian P.Y."/>
        </authorList>
    </citation>
    <scope>NUCLEOTIDE SEQUENCE</scope>
    <source>
        <strain evidence="15">P08H-3</strain>
    </source>
</reference>
<dbReference type="Proteomes" id="UP001208570">
    <property type="component" value="Unassembled WGS sequence"/>
</dbReference>
<dbReference type="PANTHER" id="PTHR15487:SF4">
    <property type="entry name" value="ADP-RIBOSYLATION FACTOR-LIKE PROTEIN 2-BINDING PROTEIN"/>
    <property type="match status" value="1"/>
</dbReference>
<accession>A0AAD9IWB3</accession>
<evidence type="ECO:0000256" key="8">
    <source>
        <dbReference type="ARBA" id="ARBA00023128"/>
    </source>
</evidence>
<keyword evidence="10 12" id="KW-0539">Nucleus</keyword>
<dbReference type="InterPro" id="IPR038849">
    <property type="entry name" value="ARL2BP"/>
</dbReference>
<evidence type="ECO:0000256" key="6">
    <source>
        <dbReference type="ARBA" id="ARBA00022490"/>
    </source>
</evidence>
<dbReference type="GO" id="GO:0005634">
    <property type="term" value="C:nucleus"/>
    <property type="evidence" value="ECO:0007669"/>
    <property type="project" value="UniProtKB-SubCell"/>
</dbReference>
<comment type="subcellular location">
    <subcellularLocation>
        <location evidence="1 12">Cytoplasm</location>
        <location evidence="1 12">Cytoskeleton</location>
        <location evidence="1 12">Cilium basal body</location>
    </subcellularLocation>
    <subcellularLocation>
        <location evidence="3 12">Cytoplasm</location>
        <location evidence="3 12">Cytoskeleton</location>
        <location evidence="3 12">Microtubule organizing center</location>
        <location evidence="3 12">Centrosome</location>
    </subcellularLocation>
    <subcellularLocation>
        <location evidence="12">Cytoplasm</location>
    </subcellularLocation>
    <subcellularLocation>
        <location evidence="2 12">Nucleus</location>
    </subcellularLocation>
    <subcellularLocation>
        <location evidence="12">Mitochondrion intermembrane space</location>
    </subcellularLocation>
</comment>
<dbReference type="GO" id="GO:0005758">
    <property type="term" value="C:mitochondrial intermembrane space"/>
    <property type="evidence" value="ECO:0007669"/>
    <property type="project" value="UniProtKB-SubCell"/>
</dbReference>
<evidence type="ECO:0000256" key="2">
    <source>
        <dbReference type="ARBA" id="ARBA00004123"/>
    </source>
</evidence>
<dbReference type="GO" id="GO:0005813">
    <property type="term" value="C:centrosome"/>
    <property type="evidence" value="ECO:0007669"/>
    <property type="project" value="UniProtKB-SubCell"/>
</dbReference>